<evidence type="ECO:0000313" key="8">
    <source>
        <dbReference type="EMBL" id="CAK9435797.1"/>
    </source>
</evidence>
<sequence length="441" mass="49571">MYRTQLTKTAAQLQHQPQVLVLRSISSTSKCLKFGEIPLAPPDKILGITEAFINDSNPKKINLGVGAYRDNLGKPIIFPSVKEAEKVLLQKENEKEYTPIIGSKKFQNIVKNFIFNNSGKDANGKQLIDDGRIVTSQTISGTGSLRVIADFLNRFYSNKKILVPKPTWANHVAVFNDAGLQPEFYSYYETSKNDLDFANLKKSLESQPDGSIVLLHACCHNPTGMDLTNEQWDQVLQIIENKKFFPLVDMAYQGFASGKPYEDIELIRKLTKLANENKIPTFALCQSFAKNMGLYGERTGSISIITPSAQDSKAIESQLKKLIRPIYSSPPIHGSKIVEVIFDESTGLLPQWLSELDQVVGRLNTVRQKLYDNLDKSNYNWDHLLKQRGMFVYTGLSPEQVQTLRNEYSVYATDDGRFSISGINDGNVEYLANAINEVIKK</sequence>
<dbReference type="RefSeq" id="XP_066827416.1">
    <property type="nucleotide sequence ID" value="XM_066975038.1"/>
</dbReference>
<dbReference type="Pfam" id="PF00155">
    <property type="entry name" value="Aminotran_1_2"/>
    <property type="match status" value="1"/>
</dbReference>
<proteinExistence type="inferred from homology"/>
<comment type="subunit">
    <text evidence="3">Homodimer.</text>
</comment>
<dbReference type="InterPro" id="IPR015424">
    <property type="entry name" value="PyrdxlP-dep_Trfase"/>
</dbReference>
<dbReference type="EMBL" id="OZ022405">
    <property type="protein sequence ID" value="CAK9435797.1"/>
    <property type="molecule type" value="Genomic_DNA"/>
</dbReference>
<dbReference type="InterPro" id="IPR000796">
    <property type="entry name" value="Asp_trans"/>
</dbReference>
<dbReference type="GeneID" id="92205674"/>
<evidence type="ECO:0000259" key="7">
    <source>
        <dbReference type="Pfam" id="PF00155"/>
    </source>
</evidence>
<dbReference type="SUPFAM" id="SSF53383">
    <property type="entry name" value="PLP-dependent transferases"/>
    <property type="match status" value="1"/>
</dbReference>
<evidence type="ECO:0000256" key="2">
    <source>
        <dbReference type="ARBA" id="ARBA00007441"/>
    </source>
</evidence>
<comment type="similarity">
    <text evidence="2">Belongs to the class-I pyridoxal-phosphate-dependent aminotransferase family.</text>
</comment>
<feature type="domain" description="Aminotransferase class I/classII large" evidence="7">
    <location>
        <begin position="59"/>
        <end position="435"/>
    </location>
</feature>
<evidence type="ECO:0000256" key="6">
    <source>
        <dbReference type="ARBA" id="ARBA00022898"/>
    </source>
</evidence>
<gene>
    <name evidence="8" type="ORF">LODBEIA_P04780</name>
</gene>
<dbReference type="CDD" id="cd00609">
    <property type="entry name" value="AAT_like"/>
    <property type="match status" value="1"/>
</dbReference>
<dbReference type="InterPro" id="IPR015421">
    <property type="entry name" value="PyrdxlP-dep_Trfase_major"/>
</dbReference>
<evidence type="ECO:0000256" key="1">
    <source>
        <dbReference type="ARBA" id="ARBA00001933"/>
    </source>
</evidence>
<dbReference type="NCBIfam" id="NF006719">
    <property type="entry name" value="PRK09257.1"/>
    <property type="match status" value="1"/>
</dbReference>
<dbReference type="InterPro" id="IPR015422">
    <property type="entry name" value="PyrdxlP-dep_Trfase_small"/>
</dbReference>
<dbReference type="PRINTS" id="PR00799">
    <property type="entry name" value="TRANSAMINASE"/>
</dbReference>
<organism evidence="8 9">
    <name type="scientific">Lodderomyces beijingensis</name>
    <dbReference type="NCBI Taxonomy" id="1775926"/>
    <lineage>
        <taxon>Eukaryota</taxon>
        <taxon>Fungi</taxon>
        <taxon>Dikarya</taxon>
        <taxon>Ascomycota</taxon>
        <taxon>Saccharomycotina</taxon>
        <taxon>Pichiomycetes</taxon>
        <taxon>Debaryomycetaceae</taxon>
        <taxon>Candida/Lodderomyces clade</taxon>
        <taxon>Lodderomyces</taxon>
    </lineage>
</organism>
<keyword evidence="4" id="KW-0032">Aminotransferase</keyword>
<keyword evidence="9" id="KW-1185">Reference proteome</keyword>
<evidence type="ECO:0000256" key="4">
    <source>
        <dbReference type="ARBA" id="ARBA00022576"/>
    </source>
</evidence>
<dbReference type="InterPro" id="IPR004839">
    <property type="entry name" value="Aminotransferase_I/II_large"/>
</dbReference>
<evidence type="ECO:0000256" key="3">
    <source>
        <dbReference type="ARBA" id="ARBA00011738"/>
    </source>
</evidence>
<dbReference type="Gene3D" id="3.40.640.10">
    <property type="entry name" value="Type I PLP-dependent aspartate aminotransferase-like (Major domain)"/>
    <property type="match status" value="1"/>
</dbReference>
<dbReference type="Proteomes" id="UP001497383">
    <property type="component" value="Chromosome 1"/>
</dbReference>
<dbReference type="Gene3D" id="3.90.1150.10">
    <property type="entry name" value="Aspartate Aminotransferase, domain 1"/>
    <property type="match status" value="1"/>
</dbReference>
<dbReference type="PANTHER" id="PTHR11879">
    <property type="entry name" value="ASPARTATE AMINOTRANSFERASE"/>
    <property type="match status" value="1"/>
</dbReference>
<evidence type="ECO:0000256" key="5">
    <source>
        <dbReference type="ARBA" id="ARBA00022679"/>
    </source>
</evidence>
<name>A0ABP0ZDI5_9ASCO</name>
<protein>
    <recommendedName>
        <fullName evidence="7">Aminotransferase class I/classII large domain-containing protein</fullName>
    </recommendedName>
</protein>
<keyword evidence="6" id="KW-0663">Pyridoxal phosphate</keyword>
<dbReference type="PANTHER" id="PTHR11879:SF22">
    <property type="entry name" value="ASPARTATE AMINOTRANSFERASE, MITOCHONDRIAL"/>
    <property type="match status" value="1"/>
</dbReference>
<reference evidence="8 9" key="1">
    <citation type="submission" date="2024-03" db="EMBL/GenBank/DDBJ databases">
        <authorList>
            <person name="Brejova B."/>
        </authorList>
    </citation>
    <scope>NUCLEOTIDE SEQUENCE [LARGE SCALE GENOMIC DNA]</scope>
    <source>
        <strain evidence="8 9">CBS 14171</strain>
    </source>
</reference>
<comment type="cofactor">
    <cofactor evidence="1">
        <name>pyridoxal 5'-phosphate</name>
        <dbReference type="ChEBI" id="CHEBI:597326"/>
    </cofactor>
</comment>
<accession>A0ABP0ZDI5</accession>
<keyword evidence="5" id="KW-0808">Transferase</keyword>
<evidence type="ECO:0000313" key="9">
    <source>
        <dbReference type="Proteomes" id="UP001497383"/>
    </source>
</evidence>